<protein>
    <recommendedName>
        <fullName evidence="2">YkgJ family cysteine cluster protein</fullName>
    </recommendedName>
</protein>
<organism evidence="1">
    <name type="scientific">hydrothermal vent metagenome</name>
    <dbReference type="NCBI Taxonomy" id="652676"/>
    <lineage>
        <taxon>unclassified sequences</taxon>
        <taxon>metagenomes</taxon>
        <taxon>ecological metagenomes</taxon>
    </lineage>
</organism>
<dbReference type="PANTHER" id="PTHR35866:SF2">
    <property type="entry name" value="YKGJ FAMILY CYSTEINE CLUSTER PROTEIN"/>
    <property type="match status" value="1"/>
</dbReference>
<dbReference type="InterPro" id="IPR005358">
    <property type="entry name" value="Puta_zinc/iron-chelating_dom"/>
</dbReference>
<accession>A0A3B1DZC1</accession>
<dbReference type="PANTHER" id="PTHR35866">
    <property type="entry name" value="PUTATIVE-RELATED"/>
    <property type="match status" value="1"/>
</dbReference>
<dbReference type="Pfam" id="PF03692">
    <property type="entry name" value="CxxCxxCC"/>
    <property type="match status" value="1"/>
</dbReference>
<gene>
    <name evidence="1" type="ORF">MNBD_PLANCTO02-792</name>
</gene>
<evidence type="ECO:0000313" key="1">
    <source>
        <dbReference type="EMBL" id="VAX37915.1"/>
    </source>
</evidence>
<reference evidence="1" key="1">
    <citation type="submission" date="2018-06" db="EMBL/GenBank/DDBJ databases">
        <authorList>
            <person name="Zhirakovskaya E."/>
        </authorList>
    </citation>
    <scope>NUCLEOTIDE SEQUENCE</scope>
</reference>
<evidence type="ECO:0008006" key="2">
    <source>
        <dbReference type="Google" id="ProtNLM"/>
    </source>
</evidence>
<dbReference type="EMBL" id="UOGL01000151">
    <property type="protein sequence ID" value="VAX37915.1"/>
    <property type="molecule type" value="Genomic_DNA"/>
</dbReference>
<proteinExistence type="predicted"/>
<feature type="non-terminal residue" evidence="1">
    <location>
        <position position="1"/>
    </location>
</feature>
<dbReference type="AlphaFoldDB" id="A0A3B1DZC1"/>
<sequence>KQPRMQLELPTIQNWNCHNCSGCCQQHLIEVTEEERQRIINQKWEEEDFLSAGEEVLKPMSSMSWNQKYRLAHTNDGACIFLNEEGLCRIHAKFGETAKPLPCRIYPYVFHPAGKKVAVSLRYSCPSVVANLGEAVSAQKKEIKKIAELVVPDWIQEDSTPPIHSGEYVEWNDFRRFVRALDETIGQPDAPFVVRLLRAIFWIEIVSQSKFDALQGTRLDEFLDLIRDAVASEIPDLKEFDPPSKVGQVHFRMLAASYSRRDTVTDLSSGWKGRWHLFKSIIAFTRGKGNAPPLQNVFKPIPFAQLEKPFGPLPAEAEKLFARYFRVKIQGFHFCGRGYYNVPLVEGFQSLALVYPAVLWISRWLAASDGRTRFIMEDITQALAIADHHHGFSAAFGQKTSRKRVKQLAQLHDIGKLAVWYSQ</sequence>
<name>A0A3B1DZC1_9ZZZZ</name>